<keyword evidence="2" id="KW-1185">Reference proteome</keyword>
<reference evidence="1" key="1">
    <citation type="submission" date="2021-06" db="EMBL/GenBank/DDBJ databases">
        <authorList>
            <person name="Kallberg Y."/>
            <person name="Tangrot J."/>
            <person name="Rosling A."/>
        </authorList>
    </citation>
    <scope>NUCLEOTIDE SEQUENCE</scope>
    <source>
        <strain evidence="1">MA453B</strain>
    </source>
</reference>
<dbReference type="AlphaFoldDB" id="A0A9N9HXH0"/>
<evidence type="ECO:0000313" key="2">
    <source>
        <dbReference type="Proteomes" id="UP000789405"/>
    </source>
</evidence>
<accession>A0A9N9HXH0</accession>
<sequence>MLVFLFFYEIEESTIVNCWNKTGILPLLLDTKINDSTFAVQDLKDLEKDDVDKLIVDLTTNLSNLTFKCQLNEFNYMNDSQILTEDFLNEEEIVNIILDEQQEFEEGDASDTNKELPKNPIIEGLNRLTKFINFVEQQKSCDFNIEDLK</sequence>
<organism evidence="1 2">
    <name type="scientific">Dentiscutata erythropus</name>
    <dbReference type="NCBI Taxonomy" id="1348616"/>
    <lineage>
        <taxon>Eukaryota</taxon>
        <taxon>Fungi</taxon>
        <taxon>Fungi incertae sedis</taxon>
        <taxon>Mucoromycota</taxon>
        <taxon>Glomeromycotina</taxon>
        <taxon>Glomeromycetes</taxon>
        <taxon>Diversisporales</taxon>
        <taxon>Gigasporaceae</taxon>
        <taxon>Dentiscutata</taxon>
    </lineage>
</organism>
<feature type="non-terminal residue" evidence="1">
    <location>
        <position position="1"/>
    </location>
</feature>
<dbReference type="Proteomes" id="UP000789405">
    <property type="component" value="Unassembled WGS sequence"/>
</dbReference>
<proteinExistence type="predicted"/>
<protein>
    <submittedName>
        <fullName evidence="1">28857_t:CDS:1</fullName>
    </submittedName>
</protein>
<gene>
    <name evidence="1" type="ORF">DERYTH_LOCUS13637</name>
</gene>
<evidence type="ECO:0000313" key="1">
    <source>
        <dbReference type="EMBL" id="CAG8711640.1"/>
    </source>
</evidence>
<comment type="caution">
    <text evidence="1">The sequence shown here is derived from an EMBL/GenBank/DDBJ whole genome shotgun (WGS) entry which is preliminary data.</text>
</comment>
<dbReference type="EMBL" id="CAJVPY010009713">
    <property type="protein sequence ID" value="CAG8711640.1"/>
    <property type="molecule type" value="Genomic_DNA"/>
</dbReference>
<name>A0A9N9HXH0_9GLOM</name>